<dbReference type="InterPro" id="IPR050049">
    <property type="entry name" value="Dodecin_bact"/>
</dbReference>
<dbReference type="PANTHER" id="PTHR39324">
    <property type="entry name" value="CALCIUM DODECIN"/>
    <property type="match status" value="1"/>
</dbReference>
<evidence type="ECO:0000313" key="1">
    <source>
        <dbReference type="EMBL" id="TCN83061.1"/>
    </source>
</evidence>
<proteinExistence type="predicted"/>
<accession>A0A4R2FE07</accession>
<dbReference type="InterPro" id="IPR036694">
    <property type="entry name" value="Dodecin-like_sf"/>
</dbReference>
<comment type="caution">
    <text evidence="1">The sequence shown here is derived from an EMBL/GenBank/DDBJ whole genome shotgun (WGS) entry which is preliminary data.</text>
</comment>
<organism evidence="1 2">
    <name type="scientific">Shewanella fodinae</name>
    <dbReference type="NCBI Taxonomy" id="552357"/>
    <lineage>
        <taxon>Bacteria</taxon>
        <taxon>Pseudomonadati</taxon>
        <taxon>Pseudomonadota</taxon>
        <taxon>Gammaproteobacteria</taxon>
        <taxon>Alteromonadales</taxon>
        <taxon>Shewanellaceae</taxon>
        <taxon>Shewanella</taxon>
    </lineage>
</organism>
<dbReference type="InterPro" id="IPR009923">
    <property type="entry name" value="Dodecin"/>
</dbReference>
<reference evidence="1 2" key="1">
    <citation type="submission" date="2019-03" db="EMBL/GenBank/DDBJ databases">
        <title>Freshwater and sediment microbial communities from various areas in North America, analyzing microbe dynamics in response to fracking.</title>
        <authorList>
            <person name="Lamendella R."/>
        </authorList>
    </citation>
    <scope>NUCLEOTIDE SEQUENCE [LARGE SCALE GENOMIC DNA]</scope>
    <source>
        <strain evidence="1 2">74A</strain>
    </source>
</reference>
<protein>
    <recommendedName>
        <fullName evidence="3">Dodecin domain-containing protein</fullName>
    </recommendedName>
</protein>
<gene>
    <name evidence="1" type="ORF">EDC91_11640</name>
</gene>
<dbReference type="AlphaFoldDB" id="A0A4R2FE07"/>
<name>A0A4R2FE07_9GAMM</name>
<dbReference type="InterPro" id="IPR025543">
    <property type="entry name" value="Dodecin-like"/>
</dbReference>
<dbReference type="Gene3D" id="3.30.1660.10">
    <property type="entry name" value="Flavin-binding protein dodecin"/>
    <property type="match status" value="1"/>
</dbReference>
<evidence type="ECO:0008006" key="3">
    <source>
        <dbReference type="Google" id="ProtNLM"/>
    </source>
</evidence>
<dbReference type="EMBL" id="SLWF01000016">
    <property type="protein sequence ID" value="TCN83061.1"/>
    <property type="molecule type" value="Genomic_DNA"/>
</dbReference>
<dbReference type="OrthoDB" id="9805889at2"/>
<dbReference type="SUPFAM" id="SSF89807">
    <property type="entry name" value="Dodecin-like"/>
    <property type="match status" value="1"/>
</dbReference>
<dbReference type="RefSeq" id="WP_133039273.1">
    <property type="nucleotide sequence ID" value="NZ_BMXW01000010.1"/>
</dbReference>
<dbReference type="PANTHER" id="PTHR39324:SF1">
    <property type="entry name" value="CALCIUM DODECIN"/>
    <property type="match status" value="1"/>
</dbReference>
<keyword evidence="2" id="KW-1185">Reference proteome</keyword>
<sequence length="70" mass="7588">MSHVYKIIELTGSSPISSDDAVKNAIAAAAQSLHNLRWFEVIETRGHLEAGVIAHWQVTVKVGFTLDAAD</sequence>
<dbReference type="NCBIfam" id="NF043052">
    <property type="entry name" value="DodecBact"/>
    <property type="match status" value="1"/>
</dbReference>
<evidence type="ECO:0000313" key="2">
    <source>
        <dbReference type="Proteomes" id="UP000294832"/>
    </source>
</evidence>
<dbReference type="Proteomes" id="UP000294832">
    <property type="component" value="Unassembled WGS sequence"/>
</dbReference>
<dbReference type="Pfam" id="PF07311">
    <property type="entry name" value="Dodecin"/>
    <property type="match status" value="1"/>
</dbReference>